<evidence type="ECO:0000256" key="6">
    <source>
        <dbReference type="ARBA" id="ARBA00023125"/>
    </source>
</evidence>
<evidence type="ECO:0000259" key="12">
    <source>
        <dbReference type="PROSITE" id="PS51782"/>
    </source>
</evidence>
<evidence type="ECO:0000256" key="4">
    <source>
        <dbReference type="ARBA" id="ARBA00022737"/>
    </source>
</evidence>
<keyword evidence="5" id="KW-0805">Transcription regulation</keyword>
<dbReference type="InterPro" id="IPR050613">
    <property type="entry name" value="Sec_Metabolite_Reg"/>
</dbReference>
<dbReference type="InterPro" id="IPR018392">
    <property type="entry name" value="LysM"/>
</dbReference>
<keyword evidence="14" id="KW-1185">Reference proteome</keyword>
<sequence>MLQEMPKTGGEETPGAFASVSDAEKSARLDTSGRNEAAPKPRSCVVCRSRKVRCDKRAPCSNCRRANIACIFPSTDRPPRWARRLDRLNSALSNPQASQEVRPIADGVMERLRTLESLVKDLTGQLEKAKSAAGGLSSVGSPESSMHDREPEQQSQALPNSTGDMQQNFGRLVLRDAGRSRYISSGFWSRVNDEIDGLKMDTQNLPLEGSDTSDDEASPGNTPSTQELEQTPSDRHAFLFGHNLTSYSPNLTNLHPLPSQIPFLLDVFAENVNVILQIVHLPTVKAMVRDWRSREMKGLTPANEALMFSIYYAAVTSMEEDDIMMNFGVPKAELNLKYRQGFEHALARADFLNVPDLVLVQAFAIFLGLVRRHDSPRFVWMMTGLAIRMGQALGLHRDGSNFAHLTPYEVEMRRRIWWVLCLLDVRASESQGSDYTITSASFDTKLPMNINDTDIDPVSTKVPQEHDGLTDMSVARVTFGMCQVTMQMMSHGFKDKTPSLEEQSRSLNQIYQTLEQNFLQYSTESGNITYWVVVIVARLVMAKMALLIYLPLLFSTANNEFSEELRTKLLISAIEVAEYNHALNSENACRHWRWAFQTYTHWYSIVYMMIEISRRPWSPISERAWVALHSAWLIPTQSHMDKSLRIWVPLRKLMSKARQHRGMELKRLRSDLSAAEQLETEYQDLPLPSSTGPFPPGSNSAGVFLERWRHMVSNTDEGLESGVPVHSPNATRTTLMPSAAAQQANFSPGFTIEPQCLSTGAYYPEQNVPANTIHGLNSGLLPGPSVEVGTEQPTVSTHSSFTLPSQVAAGTEQDIASWLWTDGHALAEFENLPAEKIDMNMDIDGEVNWYNWVESAKKVGNRPALDILYPNSDNPSTEDAEIDIVAVHGLGSNVDWSWTWKDDTQLVNGKPRLVNWLSDSDMLPNKVPRARVLAYNYESRWHLDAATTRLQVCGKHLADAIHEFREDCSDRPLIFIGHSLGGNVIQHALLYAETEQNLKYLVELTVGLIFLGCPFKGSKIQQLATVVIQSLKVAGADEGINGYLGYGSTVLLDKVDSFQRLLERNSIPFCAFIEQRKTDYGNKIYIPGLIKDLVVNEESAGALGPHKVHLNTDHFKINKYSGPQDRSFLSVSAKISEMYKGWRPLIASRMSGPQSGVQRKLKFNKDRHEGIVNFLAKFDFSARYSDVFLARHKNTGQWILETESFQQWLSTAGKTLWCPGIPGAGKTTLFAIAVNYLQERFHMKEDAILFAFCDYKDRSNQTAHNILLSLWRQLMQNRILTEAECERLETTYVKRAVLPTTDTVLNMLSDELSKYSRVFILLDALDELKTETRDELLYLISNLPKNKNLLVTSRVPKERTSPFSDVPQLEIRAKETDLAEYIEGRLQSSRLASKLMHNNKLKREIKDTVIKKACGMFLLVKLHLNALADQHTTKGIQASLKSLPEGENAISKTYEDAISRIYDQPQKDRELGELIILWIAHAQRPLSLKDLQYALTLQEGDDEIDPHDLIPGELLTSTCAGLVTIEDVSGRIQFTHSTAQEYLDSIKSTKFPSADVYIAKRCIQYLSLSMFCTDTKEIHTTAFSNTVAKYPFLEYAALHWGLHAKKADGDEVKDTVKKAVASFFNLKLQSIFAVRTLLCGIAGVDGAEMGDSLARNERSIKLINILAYFGMDFLITDLIVKRPEVIVESFDDFVGNVLHWAAFGQHDTTLELLLNQPSISQILNQTGYSSFTPLHIALVHRRDKSAEILLDHGVDVTVRAHFGHTPLLVAALTGNGAMIPKILSKEKGIETLLVQGHGGTTPFRAAAGWGHKDAMVELLRALENYELSPDLDELRDDFGRNPLHMAAEHGYLNICEVLLKSKYGPQLAISEDYWDAPPVALSILHGHVQVTEMFLTWDDGALLESEEGFVSGALLMAARWGQPLVVDMLLKRHPKSFLMDFQKLTVLHHAAYSGSLETVKIILDHPEGRPMLEARDKAGNTPLIGACSRGLAEIAEYLIAKDAMVDAKNDNAETALHLACEANVQQVIKLLLQSGVDTNAETSDGRTAFSVAIENDALEAIQLLLNAGAPVPEGVTIPEIPPWRKTAMAKGYQPETPRDQFEAYFYLKKATSGRLSSSLISHIFDLAEYWLVSETERVESKCAARQHGDTTIYLRSAPVFGNLHHPVRRIHYEVISHDQGYSGDSHLHGKYDGSYTWFDASREGSPGPFQEVARRIPGPEVLRNVHARYDWHKHRVTWCSTTGERCFHVRTDEETKEEIEEPVSTVRYDHRSPKPMPLKWIPEINPGDRLIMNAVAQFPGWENYVQRAKAVIYTSCLRAMNSKWDQDTLLSPSALMSQLSSCSTGGYSVTYTPTSTASSTVSASATVAASRCNTTDPDQTVYKVESGDTCVSISVAQNVSSSALINLNSLDMGCTHIVAGANICLPDVCEIYRVQETDTIDKIVASLSRQVSVPQFVAWNANLNSAQSSENLTAIAGKYICVSPPGTLTLPDTLALRPATTAVSVPTDAVTSSNTDCGHWYQIQAGDTCESVCNKFSISQYDFDFLNPQAALNTTSSCGSLWKGNSYCVQAVGNINTYASYTSNTTKTRTTLASTINPNATRTANHSTTNLFWSFPSDLTTTSTWTPDSAYLASLATYTLCDQVNSVYNITDYDLTDEMYQDEAWLSEYERVCYLPVNGSFPTAGFNFSITLTDDSSPSRIVYGHYCNLYYHSCDPNEYDLGKWSLWTV</sequence>
<feature type="domain" description="LysM" evidence="12">
    <location>
        <begin position="2519"/>
        <end position="2569"/>
    </location>
</feature>
<dbReference type="GO" id="GO:0005634">
    <property type="term" value="C:nucleus"/>
    <property type="evidence" value="ECO:0007669"/>
    <property type="project" value="UniProtKB-SubCell"/>
</dbReference>
<keyword evidence="4" id="KW-0677">Repeat</keyword>
<dbReference type="GO" id="GO:0006351">
    <property type="term" value="P:DNA-templated transcription"/>
    <property type="evidence" value="ECO:0007669"/>
    <property type="project" value="InterPro"/>
</dbReference>
<dbReference type="PROSITE" id="PS50297">
    <property type="entry name" value="ANK_REP_REGION"/>
    <property type="match status" value="4"/>
</dbReference>
<evidence type="ECO:0000256" key="9">
    <source>
        <dbReference type="PROSITE-ProRule" id="PRU00023"/>
    </source>
</evidence>
<protein>
    <recommendedName>
        <fullName evidence="15">Zn(2)-C6 fungal-type domain-containing protein</fullName>
    </recommendedName>
</protein>
<dbReference type="EMBL" id="LXJU01000011">
    <property type="protein sequence ID" value="OGE52217.1"/>
    <property type="molecule type" value="Genomic_DNA"/>
</dbReference>
<dbReference type="CDD" id="cd12148">
    <property type="entry name" value="fungal_TF_MHR"/>
    <property type="match status" value="1"/>
</dbReference>
<dbReference type="Pfam" id="PF01476">
    <property type="entry name" value="LysM"/>
    <property type="match status" value="1"/>
</dbReference>
<feature type="repeat" description="ANK" evidence="9">
    <location>
        <begin position="1729"/>
        <end position="1761"/>
    </location>
</feature>
<dbReference type="PROSITE" id="PS00463">
    <property type="entry name" value="ZN2_CY6_FUNGAL_1"/>
    <property type="match status" value="1"/>
</dbReference>
<dbReference type="Pfam" id="PF04082">
    <property type="entry name" value="Fungal_trans"/>
    <property type="match status" value="1"/>
</dbReference>
<dbReference type="RefSeq" id="XP_022487659.1">
    <property type="nucleotide sequence ID" value="XM_022632754.1"/>
</dbReference>
<evidence type="ECO:0000313" key="14">
    <source>
        <dbReference type="Proteomes" id="UP000177622"/>
    </source>
</evidence>
<evidence type="ECO:0000256" key="7">
    <source>
        <dbReference type="ARBA" id="ARBA00023163"/>
    </source>
</evidence>
<dbReference type="SUPFAM" id="SSF57701">
    <property type="entry name" value="Zn2/Cys6 DNA-binding domain"/>
    <property type="match status" value="1"/>
</dbReference>
<dbReference type="PANTHER" id="PTHR31001">
    <property type="entry name" value="UNCHARACTERIZED TRANSCRIPTIONAL REGULATORY PROTEIN"/>
    <property type="match status" value="1"/>
</dbReference>
<feature type="repeat" description="ANK" evidence="9">
    <location>
        <begin position="2011"/>
        <end position="2043"/>
    </location>
</feature>
<proteinExistence type="inferred from homology"/>
<evidence type="ECO:0000256" key="8">
    <source>
        <dbReference type="ARBA" id="ARBA00023242"/>
    </source>
</evidence>
<dbReference type="SUPFAM" id="SSF54106">
    <property type="entry name" value="LysM domain"/>
    <property type="match status" value="1"/>
</dbReference>
<dbReference type="GO" id="GO:0008270">
    <property type="term" value="F:zinc ion binding"/>
    <property type="evidence" value="ECO:0007669"/>
    <property type="project" value="InterPro"/>
</dbReference>
<dbReference type="CDD" id="cd00067">
    <property type="entry name" value="GAL4"/>
    <property type="match status" value="1"/>
</dbReference>
<dbReference type="SUPFAM" id="SSF48403">
    <property type="entry name" value="Ankyrin repeat"/>
    <property type="match status" value="1"/>
</dbReference>
<dbReference type="OrthoDB" id="195446at2759"/>
<dbReference type="STRING" id="1835702.A0A1F5LGG4"/>
<keyword evidence="8" id="KW-0539">Nucleus</keyword>
<feature type="domain" description="LysM" evidence="12">
    <location>
        <begin position="2430"/>
        <end position="2482"/>
    </location>
</feature>
<dbReference type="InterPro" id="IPR007751">
    <property type="entry name" value="DUF676_lipase-like"/>
</dbReference>
<feature type="compositionally biased region" description="Polar residues" evidence="10">
    <location>
        <begin position="219"/>
        <end position="231"/>
    </location>
</feature>
<dbReference type="GO" id="GO:0017000">
    <property type="term" value="P:antibiotic biosynthetic process"/>
    <property type="evidence" value="ECO:0007669"/>
    <property type="project" value="UniProtKB-ARBA"/>
</dbReference>
<dbReference type="Gene3D" id="3.40.50.300">
    <property type="entry name" value="P-loop containing nucleotide triphosphate hydrolases"/>
    <property type="match status" value="1"/>
</dbReference>
<dbReference type="PROSITE" id="PS51782">
    <property type="entry name" value="LYSM"/>
    <property type="match status" value="3"/>
</dbReference>
<dbReference type="Pfam" id="PF22939">
    <property type="entry name" value="WHD_GPIID"/>
    <property type="match status" value="1"/>
</dbReference>
<dbReference type="InterPro" id="IPR036779">
    <property type="entry name" value="LysM_dom_sf"/>
</dbReference>
<dbReference type="Gene3D" id="3.10.350.10">
    <property type="entry name" value="LysM domain"/>
    <property type="match status" value="3"/>
</dbReference>
<organism evidence="13 14">
    <name type="scientific">Penicillium arizonense</name>
    <dbReference type="NCBI Taxonomy" id="1835702"/>
    <lineage>
        <taxon>Eukaryota</taxon>
        <taxon>Fungi</taxon>
        <taxon>Dikarya</taxon>
        <taxon>Ascomycota</taxon>
        <taxon>Pezizomycotina</taxon>
        <taxon>Eurotiomycetes</taxon>
        <taxon>Eurotiomycetidae</taxon>
        <taxon>Eurotiales</taxon>
        <taxon>Aspergillaceae</taxon>
        <taxon>Penicillium</taxon>
    </lineage>
</organism>
<feature type="region of interest" description="Disordered" evidence="10">
    <location>
        <begin position="129"/>
        <end position="165"/>
    </location>
</feature>
<keyword evidence="7" id="KW-0804">Transcription</keyword>
<evidence type="ECO:0000313" key="13">
    <source>
        <dbReference type="EMBL" id="OGE52217.1"/>
    </source>
</evidence>
<dbReference type="PANTHER" id="PTHR31001:SF50">
    <property type="entry name" value="ZN(II)2CYS6 TRANSCRIPTION FACTOR (EUROFUNG)"/>
    <property type="match status" value="1"/>
</dbReference>
<dbReference type="InterPro" id="IPR001138">
    <property type="entry name" value="Zn2Cys6_DnaBD"/>
</dbReference>
<keyword evidence="3" id="KW-0479">Metal-binding</keyword>
<comment type="subcellular location">
    <subcellularLocation>
        <location evidence="1">Nucleus</location>
    </subcellularLocation>
</comment>
<dbReference type="PROSITE" id="PS50048">
    <property type="entry name" value="ZN2_CY6_FUNGAL_2"/>
    <property type="match status" value="1"/>
</dbReference>
<dbReference type="Pfam" id="PF05057">
    <property type="entry name" value="DUF676"/>
    <property type="match status" value="1"/>
</dbReference>
<dbReference type="SUPFAM" id="SSF53474">
    <property type="entry name" value="alpha/beta-Hydrolases"/>
    <property type="match status" value="1"/>
</dbReference>
<name>A0A1F5LGG4_PENAI</name>
<dbReference type="InterPro" id="IPR056884">
    <property type="entry name" value="NPHP3-like_N"/>
</dbReference>
<reference evidence="13 14" key="1">
    <citation type="journal article" date="2016" name="Sci. Rep.">
        <title>Penicillium arizonense, a new, genome sequenced fungal species, reveals a high chemical diversity in secreted metabolites.</title>
        <authorList>
            <person name="Grijseels S."/>
            <person name="Nielsen J.C."/>
            <person name="Randelovic M."/>
            <person name="Nielsen J."/>
            <person name="Nielsen K.F."/>
            <person name="Workman M."/>
            <person name="Frisvad J.C."/>
        </authorList>
    </citation>
    <scope>NUCLEOTIDE SEQUENCE [LARGE SCALE GENOMIC DNA]</scope>
    <source>
        <strain evidence="13 14">CBS 141311</strain>
    </source>
</reference>
<dbReference type="InterPro" id="IPR007219">
    <property type="entry name" value="XnlR_reg_dom"/>
</dbReference>
<comment type="similarity">
    <text evidence="2">Belongs to the putative lipase ROG1 family.</text>
</comment>
<feature type="domain" description="Zn(2)-C6 fungal-type" evidence="11">
    <location>
        <begin position="43"/>
        <end position="72"/>
    </location>
</feature>
<dbReference type="GO" id="GO:0072330">
    <property type="term" value="P:monocarboxylic acid biosynthetic process"/>
    <property type="evidence" value="ECO:0007669"/>
    <property type="project" value="UniProtKB-ARBA"/>
</dbReference>
<feature type="repeat" description="ANK" evidence="9">
    <location>
        <begin position="1838"/>
        <end position="1860"/>
    </location>
</feature>
<dbReference type="SMART" id="SM00066">
    <property type="entry name" value="GAL4"/>
    <property type="match status" value="1"/>
</dbReference>
<dbReference type="SMART" id="SM00906">
    <property type="entry name" value="Fungal_trans"/>
    <property type="match status" value="1"/>
</dbReference>
<dbReference type="Pfam" id="PF00023">
    <property type="entry name" value="Ank"/>
    <property type="match status" value="1"/>
</dbReference>
<dbReference type="Pfam" id="PF00172">
    <property type="entry name" value="Zn_clus"/>
    <property type="match status" value="1"/>
</dbReference>
<feature type="domain" description="LysM" evidence="12">
    <location>
        <begin position="2380"/>
        <end position="2425"/>
    </location>
</feature>
<dbReference type="InterPro" id="IPR029058">
    <property type="entry name" value="AB_hydrolase_fold"/>
</dbReference>
<evidence type="ECO:0000259" key="11">
    <source>
        <dbReference type="PROSITE" id="PS50048"/>
    </source>
</evidence>
<evidence type="ECO:0000256" key="2">
    <source>
        <dbReference type="ARBA" id="ARBA00007920"/>
    </source>
</evidence>
<feature type="compositionally biased region" description="Basic and acidic residues" evidence="10">
    <location>
        <begin position="22"/>
        <end position="39"/>
    </location>
</feature>
<dbReference type="Gene3D" id="1.25.40.20">
    <property type="entry name" value="Ankyrin repeat-containing domain"/>
    <property type="match status" value="2"/>
</dbReference>
<dbReference type="SMART" id="SM00257">
    <property type="entry name" value="LysM"/>
    <property type="match status" value="3"/>
</dbReference>
<feature type="repeat" description="ANK" evidence="9">
    <location>
        <begin position="1978"/>
        <end position="2010"/>
    </location>
</feature>
<dbReference type="InterPro" id="IPR036864">
    <property type="entry name" value="Zn2-C6_fun-type_DNA-bd_sf"/>
</dbReference>
<evidence type="ECO:0000256" key="1">
    <source>
        <dbReference type="ARBA" id="ARBA00004123"/>
    </source>
</evidence>
<dbReference type="PRINTS" id="PR01415">
    <property type="entry name" value="ANKYRIN"/>
</dbReference>
<comment type="caution">
    <text evidence="13">The sequence shown here is derived from an EMBL/GenBank/DDBJ whole genome shotgun (WGS) entry which is preliminary data.</text>
</comment>
<dbReference type="CDD" id="cd00118">
    <property type="entry name" value="LysM"/>
    <property type="match status" value="1"/>
</dbReference>
<feature type="region of interest" description="Disordered" evidence="10">
    <location>
        <begin position="201"/>
        <end position="232"/>
    </location>
</feature>
<dbReference type="Pfam" id="PF12796">
    <property type="entry name" value="Ank_2"/>
    <property type="match status" value="2"/>
</dbReference>
<dbReference type="Pfam" id="PF24883">
    <property type="entry name" value="NPHP3_N"/>
    <property type="match status" value="1"/>
</dbReference>
<evidence type="ECO:0000256" key="10">
    <source>
        <dbReference type="SAM" id="MobiDB-lite"/>
    </source>
</evidence>
<dbReference type="GO" id="GO:0000981">
    <property type="term" value="F:DNA-binding transcription factor activity, RNA polymerase II-specific"/>
    <property type="evidence" value="ECO:0007669"/>
    <property type="project" value="InterPro"/>
</dbReference>
<evidence type="ECO:0008006" key="15">
    <source>
        <dbReference type="Google" id="ProtNLM"/>
    </source>
</evidence>
<dbReference type="InterPro" id="IPR036770">
    <property type="entry name" value="Ankyrin_rpt-contain_sf"/>
</dbReference>
<dbReference type="Pfam" id="PF13637">
    <property type="entry name" value="Ank_4"/>
    <property type="match status" value="1"/>
</dbReference>
<feature type="repeat" description="ANK" evidence="9">
    <location>
        <begin position="2044"/>
        <end position="2071"/>
    </location>
</feature>
<evidence type="ECO:0000256" key="5">
    <source>
        <dbReference type="ARBA" id="ARBA00023015"/>
    </source>
</evidence>
<gene>
    <name evidence="13" type="ORF">PENARI_c011G11601</name>
</gene>
<evidence type="ECO:0000256" key="3">
    <source>
        <dbReference type="ARBA" id="ARBA00022723"/>
    </source>
</evidence>
<feature type="compositionally biased region" description="Polar residues" evidence="10">
    <location>
        <begin position="153"/>
        <end position="165"/>
    </location>
</feature>
<dbReference type="Proteomes" id="UP000177622">
    <property type="component" value="Unassembled WGS sequence"/>
</dbReference>
<dbReference type="InterPro" id="IPR054471">
    <property type="entry name" value="GPIID_WHD"/>
</dbReference>
<dbReference type="GeneID" id="34577488"/>
<dbReference type="PROSITE" id="PS50088">
    <property type="entry name" value="ANK_REPEAT"/>
    <property type="match status" value="5"/>
</dbReference>
<dbReference type="GO" id="GO:0003677">
    <property type="term" value="F:DNA binding"/>
    <property type="evidence" value="ECO:0007669"/>
    <property type="project" value="UniProtKB-KW"/>
</dbReference>
<dbReference type="SMART" id="SM00248">
    <property type="entry name" value="ANK"/>
    <property type="match status" value="10"/>
</dbReference>
<dbReference type="Gene3D" id="3.40.50.1820">
    <property type="entry name" value="alpha/beta hydrolase"/>
    <property type="match status" value="1"/>
</dbReference>
<dbReference type="InterPro" id="IPR027417">
    <property type="entry name" value="P-loop_NTPase"/>
</dbReference>
<dbReference type="Gene3D" id="4.10.240.10">
    <property type="entry name" value="Zn(2)-C6 fungal-type DNA-binding domain"/>
    <property type="match status" value="1"/>
</dbReference>
<dbReference type="InterPro" id="IPR002110">
    <property type="entry name" value="Ankyrin_rpt"/>
</dbReference>
<feature type="region of interest" description="Disordered" evidence="10">
    <location>
        <begin position="1"/>
        <end position="41"/>
    </location>
</feature>
<keyword evidence="9" id="KW-0040">ANK repeat</keyword>
<dbReference type="SUPFAM" id="SSF52540">
    <property type="entry name" value="P-loop containing nucleoside triphosphate hydrolases"/>
    <property type="match status" value="1"/>
</dbReference>
<accession>A0A1F5LGG4</accession>
<keyword evidence="6" id="KW-0238">DNA-binding</keyword>